<comment type="catalytic activity">
    <reaction evidence="5">
        <text>N-acetyl-D-glucosamine 6-phosphate + H2O = D-glucosamine 6-phosphate + acetate</text>
        <dbReference type="Rhea" id="RHEA:22936"/>
        <dbReference type="ChEBI" id="CHEBI:15377"/>
        <dbReference type="ChEBI" id="CHEBI:30089"/>
        <dbReference type="ChEBI" id="CHEBI:57513"/>
        <dbReference type="ChEBI" id="CHEBI:58725"/>
        <dbReference type="EC" id="3.5.1.25"/>
    </reaction>
</comment>
<evidence type="ECO:0000256" key="2">
    <source>
        <dbReference type="ARBA" id="ARBA00022723"/>
    </source>
</evidence>
<dbReference type="Gene3D" id="3.20.20.140">
    <property type="entry name" value="Metal-dependent hydrolases"/>
    <property type="match status" value="1"/>
</dbReference>
<dbReference type="Gene3D" id="2.30.40.10">
    <property type="entry name" value="Urease, subunit C, domain 1"/>
    <property type="match status" value="1"/>
</dbReference>
<feature type="binding site" evidence="8">
    <location>
        <position position="123"/>
    </location>
    <ligand>
        <name>Zn(2+)</name>
        <dbReference type="ChEBI" id="CHEBI:29105"/>
    </ligand>
</feature>
<dbReference type="NCBIfam" id="TIGR00221">
    <property type="entry name" value="nagA"/>
    <property type="match status" value="1"/>
</dbReference>
<evidence type="ECO:0000256" key="6">
    <source>
        <dbReference type="PIRSR" id="PIRSR038994-1"/>
    </source>
</evidence>
<dbReference type="GO" id="GO:0008448">
    <property type="term" value="F:N-acetylglucosamine-6-phosphate deacetylase activity"/>
    <property type="evidence" value="ECO:0007669"/>
    <property type="project" value="UniProtKB-UniRule"/>
</dbReference>
<dbReference type="GO" id="GO:0046872">
    <property type="term" value="F:metal ion binding"/>
    <property type="evidence" value="ECO:0007669"/>
    <property type="project" value="UniProtKB-KW"/>
</dbReference>
<accession>K6YIZ6</accession>
<dbReference type="Pfam" id="PF01979">
    <property type="entry name" value="Amidohydro_1"/>
    <property type="match status" value="1"/>
</dbReference>
<evidence type="ECO:0000256" key="1">
    <source>
        <dbReference type="ARBA" id="ARBA00010716"/>
    </source>
</evidence>
<evidence type="ECO:0000256" key="8">
    <source>
        <dbReference type="PIRSR" id="PIRSR038994-3"/>
    </source>
</evidence>
<organism evidence="10 11">
    <name type="scientific">Aliiglaciecola lipolytica E3</name>
    <dbReference type="NCBI Taxonomy" id="1127673"/>
    <lineage>
        <taxon>Bacteria</taxon>
        <taxon>Pseudomonadati</taxon>
        <taxon>Pseudomonadota</taxon>
        <taxon>Gammaproteobacteria</taxon>
        <taxon>Alteromonadales</taxon>
        <taxon>Alteromonadaceae</taxon>
        <taxon>Aliiglaciecola</taxon>
    </lineage>
</organism>
<feature type="binding site" evidence="7">
    <location>
        <begin position="211"/>
        <end position="212"/>
    </location>
    <ligand>
        <name>substrate</name>
    </ligand>
</feature>
<protein>
    <recommendedName>
        <fullName evidence="5">N-acetylgalactosamine-6-phosphate deacetylase</fullName>
        <ecNumber evidence="5">3.5.1.25</ecNumber>
    </recommendedName>
    <alternativeName>
        <fullName evidence="5">N-acetylglucosamine-6-phosphate deacetylase</fullName>
    </alternativeName>
</protein>
<reference evidence="10 11" key="1">
    <citation type="journal article" date="2017" name="Antonie Van Leeuwenhoek">
        <title>Rhizobium rhizosphaerae sp. nov., a novel species isolated from rice rhizosphere.</title>
        <authorList>
            <person name="Zhao J.J."/>
            <person name="Zhang J."/>
            <person name="Zhang R.J."/>
            <person name="Zhang C.W."/>
            <person name="Yin H.Q."/>
            <person name="Zhang X.X."/>
        </authorList>
    </citation>
    <scope>NUCLEOTIDE SEQUENCE [LARGE SCALE GENOMIC DNA]</scope>
    <source>
        <strain evidence="10 11">E3</strain>
    </source>
</reference>
<dbReference type="EMBL" id="BAEN01000076">
    <property type="protein sequence ID" value="GAC16598.1"/>
    <property type="molecule type" value="Genomic_DNA"/>
</dbReference>
<dbReference type="InterPro" id="IPR032466">
    <property type="entry name" value="Metal_Hydrolase"/>
</dbReference>
<evidence type="ECO:0000256" key="4">
    <source>
        <dbReference type="ARBA" id="ARBA00023277"/>
    </source>
</evidence>
<evidence type="ECO:0000256" key="7">
    <source>
        <dbReference type="PIRSR" id="PIRSR038994-2"/>
    </source>
</evidence>
<feature type="active site" description="Proton donor/acceptor" evidence="6">
    <location>
        <position position="266"/>
    </location>
</feature>
<dbReference type="PANTHER" id="PTHR11113:SF14">
    <property type="entry name" value="N-ACETYLGLUCOSAMINE-6-PHOSPHATE DEACETYLASE"/>
    <property type="match status" value="1"/>
</dbReference>
<keyword evidence="2 8" id="KW-0479">Metal-binding</keyword>
<feature type="binding site" evidence="7">
    <location>
        <begin position="299"/>
        <end position="301"/>
    </location>
    <ligand>
        <name>substrate</name>
    </ligand>
</feature>
<keyword evidence="4 5" id="KW-0119">Carbohydrate metabolism</keyword>
<comment type="similarity">
    <text evidence="1 5">Belongs to the metallo-dependent hydrolases superfamily. NagA family.</text>
</comment>
<dbReference type="eggNOG" id="COG1820">
    <property type="taxonomic scope" value="Bacteria"/>
</dbReference>
<feature type="domain" description="Amidohydrolase-related" evidence="9">
    <location>
        <begin position="46"/>
        <end position="362"/>
    </location>
</feature>
<dbReference type="InterPro" id="IPR011059">
    <property type="entry name" value="Metal-dep_hydrolase_composite"/>
</dbReference>
<feature type="binding site" evidence="8">
    <location>
        <position position="208"/>
    </location>
    <ligand>
        <name>Zn(2+)</name>
        <dbReference type="ChEBI" id="CHEBI:29105"/>
    </ligand>
</feature>
<proteinExistence type="inferred from homology"/>
<feature type="binding site" evidence="7">
    <location>
        <position position="134"/>
    </location>
    <ligand>
        <name>substrate</name>
    </ligand>
</feature>
<dbReference type="GO" id="GO:0006046">
    <property type="term" value="P:N-acetylglucosamine catabolic process"/>
    <property type="evidence" value="ECO:0007669"/>
    <property type="project" value="TreeGrafter"/>
</dbReference>
<comment type="caution">
    <text evidence="10">The sequence shown here is derived from an EMBL/GenBank/DDBJ whole genome shotgun (WGS) entry which is preliminary data.</text>
</comment>
<feature type="binding site" evidence="7">
    <location>
        <position position="219"/>
    </location>
    <ligand>
        <name>substrate</name>
    </ligand>
</feature>
<dbReference type="CDD" id="cd00854">
    <property type="entry name" value="NagA"/>
    <property type="match status" value="1"/>
</dbReference>
<dbReference type="PANTHER" id="PTHR11113">
    <property type="entry name" value="N-ACETYLGLUCOSAMINE-6-PHOSPHATE DEACETYLASE"/>
    <property type="match status" value="1"/>
</dbReference>
<evidence type="ECO:0000313" key="11">
    <source>
        <dbReference type="Proteomes" id="UP000006334"/>
    </source>
</evidence>
<evidence type="ECO:0000313" key="10">
    <source>
        <dbReference type="EMBL" id="GAC16598.1"/>
    </source>
</evidence>
<dbReference type="SUPFAM" id="SSF51556">
    <property type="entry name" value="Metallo-dependent hydrolases"/>
    <property type="match status" value="1"/>
</dbReference>
<feature type="binding site" evidence="7">
    <location>
        <position position="243"/>
    </location>
    <ligand>
        <name>substrate</name>
    </ligand>
</feature>
<evidence type="ECO:0000256" key="3">
    <source>
        <dbReference type="ARBA" id="ARBA00022801"/>
    </source>
</evidence>
<evidence type="ECO:0000259" key="9">
    <source>
        <dbReference type="Pfam" id="PF01979"/>
    </source>
</evidence>
<dbReference type="AlphaFoldDB" id="K6YIZ6"/>
<keyword evidence="11" id="KW-1185">Reference proteome</keyword>
<name>K6YIZ6_9ALTE</name>
<feature type="binding site" evidence="8">
    <location>
        <position position="187"/>
    </location>
    <ligand>
        <name>Zn(2+)</name>
        <dbReference type="ChEBI" id="CHEBI:29105"/>
    </ligand>
</feature>
<evidence type="ECO:0000256" key="5">
    <source>
        <dbReference type="PIRNR" id="PIRNR038994"/>
    </source>
</evidence>
<comment type="cofactor">
    <cofactor evidence="8">
        <name>a divalent metal cation</name>
        <dbReference type="ChEBI" id="CHEBI:60240"/>
    </cofactor>
    <text evidence="8">Binds 1 divalent metal cation per subunit.</text>
</comment>
<dbReference type="PIRSF" id="PIRSF038994">
    <property type="entry name" value="NagA"/>
    <property type="match status" value="1"/>
</dbReference>
<dbReference type="STRING" id="1127673.GLIP_3987"/>
<dbReference type="Proteomes" id="UP000006334">
    <property type="component" value="Unassembled WGS sequence"/>
</dbReference>
<dbReference type="SUPFAM" id="SSF51338">
    <property type="entry name" value="Composite domain of metallo-dependent hydrolases"/>
    <property type="match status" value="1"/>
</dbReference>
<dbReference type="InterPro" id="IPR006680">
    <property type="entry name" value="Amidohydro-rel"/>
</dbReference>
<dbReference type="RefSeq" id="WP_008846400.1">
    <property type="nucleotide sequence ID" value="NZ_BAEN01000076.1"/>
</dbReference>
<dbReference type="OrthoDB" id="9776488at2"/>
<sequence>MTYYHAQRLFNGEHILDNVRLGVENGKICTLESHPQSTDIPLNGLVSAGFIDTQVNGGGGVLFNQQPTLDALRQMRQAHSLFGTTAMLPTLITDNLDCMQQAANAIAEAIRINEPGILGVHFEGPHLSIPKRGIHSSDEIRPLSDEEMQVFCRQDLGKVMVTVAPENVTPAQISELVSCGVFVALGHSNADIDTVLKAIDAGASGFTHLFNAMSGLTGRNPGMVAAALHEQRVTCGLIADELHVHPYNCRLAFQCKGWQKLMLVTDAMAHVGAEVNTLPWLDTHIIRDGDKLTLPDGTLAGSALDMATAVRNVHKNMGIALEPTLNMASLTPAEFLGCSQMGRLAVGNAADFVLLDEHFVSQGCWIGGVQVASSSTKK</sequence>
<dbReference type="InterPro" id="IPR003764">
    <property type="entry name" value="GlcNAc_6-P_deAcase"/>
</dbReference>
<gene>
    <name evidence="10" type="primary">nagA</name>
    <name evidence="10" type="ORF">GLIP_3987</name>
</gene>
<keyword evidence="3 5" id="KW-0378">Hydrolase</keyword>
<dbReference type="EC" id="3.5.1.25" evidence="5"/>